<dbReference type="AlphaFoldDB" id="A0A3A6TIJ6"/>
<name>A0A3A6TIJ6_9GAMM</name>
<proteinExistence type="predicted"/>
<dbReference type="Proteomes" id="UP000273022">
    <property type="component" value="Unassembled WGS sequence"/>
</dbReference>
<keyword evidence="2" id="KW-1185">Reference proteome</keyword>
<comment type="caution">
    <text evidence="1">The sequence shown here is derived from an EMBL/GenBank/DDBJ whole genome shotgun (WGS) entry which is preliminary data.</text>
</comment>
<evidence type="ECO:0000313" key="1">
    <source>
        <dbReference type="EMBL" id="RJY10433.1"/>
    </source>
</evidence>
<dbReference type="RefSeq" id="WP_165905536.1">
    <property type="nucleotide sequence ID" value="NZ_ML064691.1"/>
</dbReference>
<evidence type="ECO:0000313" key="2">
    <source>
        <dbReference type="Proteomes" id="UP000273022"/>
    </source>
</evidence>
<sequence>SKRGKIHRHRVLPQKEVYDHKVRSGSNFISQSVKKRSRSCPETYPQSSCLFIDENKVMIKAGKNYFSGTSGNNRGPALHRYYRSMTLWGEFPATASTDETYYAYPKGIDGETMKLNRWAIRLFSSREQNN</sequence>
<organism evidence="1 2">
    <name type="scientific">Parashewanella spongiae</name>
    <dbReference type="NCBI Taxonomy" id="342950"/>
    <lineage>
        <taxon>Bacteria</taxon>
        <taxon>Pseudomonadati</taxon>
        <taxon>Pseudomonadota</taxon>
        <taxon>Gammaproteobacteria</taxon>
        <taxon>Alteromonadales</taxon>
        <taxon>Shewanellaceae</taxon>
        <taxon>Parashewanella</taxon>
    </lineage>
</organism>
<accession>A0A3A6TIJ6</accession>
<protein>
    <submittedName>
        <fullName evidence="1">Uncharacterized protein</fullName>
    </submittedName>
</protein>
<reference evidence="1 2" key="1">
    <citation type="submission" date="2018-09" db="EMBL/GenBank/DDBJ databases">
        <title>Phylogeny of the Shewanellaceae, and recommendation for two new genera, Pseudoshewanella and Parashewanella.</title>
        <authorList>
            <person name="Wang G."/>
        </authorList>
    </citation>
    <scope>NUCLEOTIDE SEQUENCE [LARGE SCALE GENOMIC DNA]</scope>
    <source>
        <strain evidence="1 2">KCTC 22492</strain>
    </source>
</reference>
<gene>
    <name evidence="1" type="ORF">D5R81_14830</name>
</gene>
<dbReference type="EMBL" id="QYYH01000106">
    <property type="protein sequence ID" value="RJY10433.1"/>
    <property type="molecule type" value="Genomic_DNA"/>
</dbReference>
<feature type="non-terminal residue" evidence="1">
    <location>
        <position position="1"/>
    </location>
</feature>